<evidence type="ECO:0000259" key="13">
    <source>
        <dbReference type="PROSITE" id="PS50003"/>
    </source>
</evidence>
<dbReference type="PROSITE" id="PS50003">
    <property type="entry name" value="PH_DOMAIN"/>
    <property type="match status" value="1"/>
</dbReference>
<feature type="domain" description="PH" evidence="13">
    <location>
        <begin position="371"/>
        <end position="463"/>
    </location>
</feature>
<dbReference type="InterPro" id="IPR011993">
    <property type="entry name" value="PH-like_dom_sf"/>
</dbReference>
<dbReference type="EC" id="2.4.1.173" evidence="4"/>
<dbReference type="SUPFAM" id="SSF53756">
    <property type="entry name" value="UDP-Glycosyltransferase/glycogen phosphorylase"/>
    <property type="match status" value="1"/>
</dbReference>
<organism evidence="14 15">
    <name type="scientific">Lentinula detonsa</name>
    <dbReference type="NCBI Taxonomy" id="2804962"/>
    <lineage>
        <taxon>Eukaryota</taxon>
        <taxon>Fungi</taxon>
        <taxon>Dikarya</taxon>
        <taxon>Basidiomycota</taxon>
        <taxon>Agaricomycotina</taxon>
        <taxon>Agaricomycetes</taxon>
        <taxon>Agaricomycetidae</taxon>
        <taxon>Agaricales</taxon>
        <taxon>Marasmiineae</taxon>
        <taxon>Omphalotaceae</taxon>
        <taxon>Lentinula</taxon>
    </lineage>
</organism>
<keyword evidence="7" id="KW-0808">Transferase</keyword>
<evidence type="ECO:0000256" key="4">
    <source>
        <dbReference type="ARBA" id="ARBA00012650"/>
    </source>
</evidence>
<feature type="region of interest" description="Disordered" evidence="12">
    <location>
        <begin position="219"/>
        <end position="273"/>
    </location>
</feature>
<dbReference type="InterPro" id="IPR004276">
    <property type="entry name" value="GlycoTrans_28_N"/>
</dbReference>
<proteinExistence type="inferred from homology"/>
<dbReference type="EMBL" id="JANVFU010000001">
    <property type="protein sequence ID" value="KAJ3749981.1"/>
    <property type="molecule type" value="Genomic_DNA"/>
</dbReference>
<dbReference type="GO" id="GO:0005975">
    <property type="term" value="P:carbohydrate metabolic process"/>
    <property type="evidence" value="ECO:0007669"/>
    <property type="project" value="InterPro"/>
</dbReference>
<evidence type="ECO:0000256" key="6">
    <source>
        <dbReference type="ARBA" id="ARBA00022676"/>
    </source>
</evidence>
<evidence type="ECO:0000256" key="10">
    <source>
        <dbReference type="ARBA" id="ARBA00047886"/>
    </source>
</evidence>
<dbReference type="Pfam" id="PF00169">
    <property type="entry name" value="PH"/>
    <property type="match status" value="1"/>
</dbReference>
<evidence type="ECO:0000256" key="12">
    <source>
        <dbReference type="SAM" id="MobiDB-lite"/>
    </source>
</evidence>
<evidence type="ECO:0000256" key="7">
    <source>
        <dbReference type="ARBA" id="ARBA00022679"/>
    </source>
</evidence>
<dbReference type="InterPro" id="IPR048066">
    <property type="entry name" value="ATG26_PH_GRAM1"/>
</dbReference>
<feature type="compositionally biased region" description="Pro residues" evidence="12">
    <location>
        <begin position="130"/>
        <end position="143"/>
    </location>
</feature>
<dbReference type="Proteomes" id="UP001142393">
    <property type="component" value="Unassembled WGS sequence"/>
</dbReference>
<reference evidence="14 15" key="1">
    <citation type="journal article" date="2023" name="Proc. Natl. Acad. Sci. U.S.A.">
        <title>A global phylogenomic analysis of the shiitake genus Lentinula.</title>
        <authorList>
            <person name="Sierra-Patev S."/>
            <person name="Min B."/>
            <person name="Naranjo-Ortiz M."/>
            <person name="Looney B."/>
            <person name="Konkel Z."/>
            <person name="Slot J.C."/>
            <person name="Sakamoto Y."/>
            <person name="Steenwyk J.L."/>
            <person name="Rokas A."/>
            <person name="Carro J."/>
            <person name="Camarero S."/>
            <person name="Ferreira P."/>
            <person name="Molpeceres G."/>
            <person name="Ruiz-Duenas F.J."/>
            <person name="Serrano A."/>
            <person name="Henrissat B."/>
            <person name="Drula E."/>
            <person name="Hughes K.W."/>
            <person name="Mata J.L."/>
            <person name="Ishikawa N.K."/>
            <person name="Vargas-Isla R."/>
            <person name="Ushijima S."/>
            <person name="Smith C.A."/>
            <person name="Donoghue J."/>
            <person name="Ahrendt S."/>
            <person name="Andreopoulos W."/>
            <person name="He G."/>
            <person name="LaButti K."/>
            <person name="Lipzen A."/>
            <person name="Ng V."/>
            <person name="Riley R."/>
            <person name="Sandor L."/>
            <person name="Barry K."/>
            <person name="Martinez A.T."/>
            <person name="Xiao Y."/>
            <person name="Gibbons J.G."/>
            <person name="Terashima K."/>
            <person name="Grigoriev I.V."/>
            <person name="Hibbett D."/>
        </authorList>
    </citation>
    <scope>NUCLEOTIDE SEQUENCE [LARGE SCALE GENOMIC DNA]</scope>
    <source>
        <strain evidence="14 15">TFB7810</strain>
    </source>
</reference>
<evidence type="ECO:0000256" key="8">
    <source>
        <dbReference type="ARBA" id="ARBA00023136"/>
    </source>
</evidence>
<feature type="region of interest" description="Disordered" evidence="12">
    <location>
        <begin position="647"/>
        <end position="682"/>
    </location>
</feature>
<name>A0A9W8PA70_9AGAR</name>
<dbReference type="GO" id="GO:0016906">
    <property type="term" value="F:sterol 3-beta-glucosyltransferase activity"/>
    <property type="evidence" value="ECO:0007669"/>
    <property type="project" value="UniProtKB-EC"/>
</dbReference>
<evidence type="ECO:0000256" key="2">
    <source>
        <dbReference type="ARBA" id="ARBA00004496"/>
    </source>
</evidence>
<comment type="caution">
    <text evidence="14">The sequence shown here is derived from an EMBL/GenBank/DDBJ whole genome shotgun (WGS) entry which is preliminary data.</text>
</comment>
<dbReference type="FunFam" id="3.40.50.2000:FF:000009">
    <property type="entry name" value="Sterol 3-beta-glucosyltransferase UGT80A2"/>
    <property type="match status" value="1"/>
</dbReference>
<evidence type="ECO:0000256" key="9">
    <source>
        <dbReference type="ARBA" id="ARBA00029843"/>
    </source>
</evidence>
<dbReference type="Gene3D" id="2.30.29.30">
    <property type="entry name" value="Pleckstrin-homology domain (PH domain)/Phosphotyrosine-binding domain (PTB)"/>
    <property type="match status" value="2"/>
</dbReference>
<gene>
    <name evidence="14" type="ORF">DFH05DRAFT_1465367</name>
</gene>
<dbReference type="SMART" id="SM00233">
    <property type="entry name" value="PH"/>
    <property type="match status" value="1"/>
</dbReference>
<dbReference type="SUPFAM" id="SSF50729">
    <property type="entry name" value="PH domain-like"/>
    <property type="match status" value="1"/>
</dbReference>
<evidence type="ECO:0000313" key="14">
    <source>
        <dbReference type="EMBL" id="KAJ3749981.1"/>
    </source>
</evidence>
<feature type="compositionally biased region" description="Low complexity" evidence="12">
    <location>
        <begin position="93"/>
        <end position="110"/>
    </location>
</feature>
<dbReference type="GO" id="GO:0016125">
    <property type="term" value="P:sterol metabolic process"/>
    <property type="evidence" value="ECO:0007669"/>
    <property type="project" value="TreeGrafter"/>
</dbReference>
<dbReference type="InterPro" id="IPR001849">
    <property type="entry name" value="PH_domain"/>
</dbReference>
<comment type="similarity">
    <text evidence="3">Belongs to the glycosyltransferase 28 family.</text>
</comment>
<dbReference type="SMART" id="SM00568">
    <property type="entry name" value="GRAM"/>
    <property type="match status" value="2"/>
</dbReference>
<dbReference type="InterPro" id="IPR010610">
    <property type="entry name" value="EryCIII-like_C"/>
</dbReference>
<feature type="compositionally biased region" description="Low complexity" evidence="12">
    <location>
        <begin position="263"/>
        <end position="272"/>
    </location>
</feature>
<protein>
    <recommendedName>
        <fullName evidence="4">sterol 3beta-glucosyltransferase</fullName>
        <ecNumber evidence="4">2.4.1.173</ecNumber>
    </recommendedName>
    <alternativeName>
        <fullName evidence="9">Autophagy-related protein 26</fullName>
    </alternativeName>
</protein>
<dbReference type="FunFam" id="3.40.50.2000:FF:000029">
    <property type="entry name" value="Sterol 3-beta-glucosyltransferase"/>
    <property type="match status" value="1"/>
</dbReference>
<dbReference type="Pfam" id="PF03033">
    <property type="entry name" value="Glyco_transf_28"/>
    <property type="match status" value="1"/>
</dbReference>
<evidence type="ECO:0000256" key="5">
    <source>
        <dbReference type="ARBA" id="ARBA00022490"/>
    </source>
</evidence>
<feature type="compositionally biased region" description="Polar residues" evidence="12">
    <location>
        <begin position="647"/>
        <end position="670"/>
    </location>
</feature>
<dbReference type="CDD" id="cd13216">
    <property type="entry name" value="PH-GRAM2_AGT26"/>
    <property type="match status" value="1"/>
</dbReference>
<dbReference type="GO" id="GO:0005737">
    <property type="term" value="C:cytoplasm"/>
    <property type="evidence" value="ECO:0007669"/>
    <property type="project" value="UniProtKB-SubCell"/>
</dbReference>
<feature type="compositionally biased region" description="Acidic residues" evidence="12">
    <location>
        <begin position="247"/>
        <end position="260"/>
    </location>
</feature>
<comment type="subcellular location">
    <subcellularLocation>
        <location evidence="2">Cytoplasm</location>
    </subcellularLocation>
    <subcellularLocation>
        <location evidence="1">Membrane</location>
        <topology evidence="1">Peripheral membrane protein</topology>
    </subcellularLocation>
</comment>
<feature type="compositionally biased region" description="Polar residues" evidence="12">
    <location>
        <begin position="1"/>
        <end position="30"/>
    </location>
</feature>
<feature type="compositionally biased region" description="Low complexity" evidence="12">
    <location>
        <begin position="671"/>
        <end position="682"/>
    </location>
</feature>
<dbReference type="Pfam" id="PF02893">
    <property type="entry name" value="GRAM"/>
    <property type="match status" value="1"/>
</dbReference>
<dbReference type="InterPro" id="IPR048065">
    <property type="entry name" value="ATG26_PH_GRAM2"/>
</dbReference>
<accession>A0A9W8PA70</accession>
<keyword evidence="8" id="KW-0472">Membrane</keyword>
<comment type="catalytic activity">
    <reaction evidence="11">
        <text>a sterol + UDP-alpha-D-glucose = a sterol 3-beta-D-glucoside + UDP + H(+)</text>
        <dbReference type="Rhea" id="RHEA:22724"/>
        <dbReference type="ChEBI" id="CHEBI:15378"/>
        <dbReference type="ChEBI" id="CHEBI:15889"/>
        <dbReference type="ChEBI" id="CHEBI:37424"/>
        <dbReference type="ChEBI" id="CHEBI:58223"/>
        <dbReference type="ChEBI" id="CHEBI:58885"/>
        <dbReference type="EC" id="2.4.1.173"/>
    </reaction>
    <physiologicalReaction direction="left-to-right" evidence="11">
        <dbReference type="Rhea" id="RHEA:22725"/>
    </physiologicalReaction>
</comment>
<feature type="compositionally biased region" description="Low complexity" evidence="12">
    <location>
        <begin position="1425"/>
        <end position="1435"/>
    </location>
</feature>
<feature type="region of interest" description="Disordered" evidence="12">
    <location>
        <begin position="1378"/>
        <end position="1474"/>
    </location>
</feature>
<keyword evidence="6" id="KW-0328">Glycosyltransferase</keyword>
<feature type="compositionally biased region" description="Basic residues" evidence="12">
    <location>
        <begin position="69"/>
        <end position="83"/>
    </location>
</feature>
<dbReference type="PANTHER" id="PTHR48050:SF25">
    <property type="entry name" value="STEROL 3-BETA-GLUCOSYLTRANSFERASE"/>
    <property type="match status" value="1"/>
</dbReference>
<dbReference type="InterPro" id="IPR050426">
    <property type="entry name" value="Glycosyltransferase_28"/>
</dbReference>
<dbReference type="CDD" id="cd13215">
    <property type="entry name" value="PH-GRAM1_AGT26"/>
    <property type="match status" value="1"/>
</dbReference>
<comment type="catalytic activity">
    <reaction evidence="10">
        <text>ergosterol + UDP-alpha-D-glucose = ergosteryl 3-beta-D-glucoside + UDP + H(+)</text>
        <dbReference type="Rhea" id="RHEA:61836"/>
        <dbReference type="ChEBI" id="CHEBI:15378"/>
        <dbReference type="ChEBI" id="CHEBI:16933"/>
        <dbReference type="ChEBI" id="CHEBI:52973"/>
        <dbReference type="ChEBI" id="CHEBI:58223"/>
        <dbReference type="ChEBI" id="CHEBI:58885"/>
    </reaction>
    <physiologicalReaction direction="left-to-right" evidence="10">
        <dbReference type="Rhea" id="RHEA:61837"/>
    </physiologicalReaction>
</comment>
<evidence type="ECO:0000256" key="1">
    <source>
        <dbReference type="ARBA" id="ARBA00004170"/>
    </source>
</evidence>
<keyword evidence="5" id="KW-0963">Cytoplasm</keyword>
<dbReference type="GO" id="GO:0016020">
    <property type="term" value="C:membrane"/>
    <property type="evidence" value="ECO:0007669"/>
    <property type="project" value="UniProtKB-SubCell"/>
</dbReference>
<feature type="compositionally biased region" description="Polar residues" evidence="12">
    <location>
        <begin position="116"/>
        <end position="126"/>
    </location>
</feature>
<sequence>MANSQPVLRSPVANQVTDTSPKSLGLSTSVIEDRPQSPLSPNRHVRRLSNVVEKTVDKLGRSLSGRTSPGHKRVFSLSRKGKGKEKSAGEDGLLSPSSSNTPLPSRPTSPMAASPKSRSPIPTQDDSPFITPPSPPLSPPKPPLNWQGDASMRVGTQTLIQALQALPWASDQDHEDDIANHDPSALTPVTDEEESDEEVAAPHMASSIHTIYRPVARSRRMSLTSRTRARPRISTLTPTEYSSDEIIQSDEEPDADDFEETTPKAPETAAPPHLQLRSVSYMTQKQLSSSQLPDTVAMTRSTRSGSMATVRLQRRTKLAEKLRDIFELDGIEEVHAELPCWLLRSVLLQGYMYLTNSFLCFFAHMPSREDQVLKSGSLNKKAQRTKRWIRHWFVLKNDALSWYQSSSDPYFPHGIVDLRYAISCEPTGERGFRIRTNQKSIVLSADSVPSRVEWVKGIRKVIFKAQNMGDSVKIAIPYSAILDVDKSSALDFSETIEVKVYDKEAQELSIDSFFFAYFRDLPAALDQIRDAVRCRRTKGETTHAVLDTTTTRNIPGLSGSNIPSSLPSSTSLFKIPSILRPFSEPRIISFSTTSPTSPQHEEFTHITKRAHSSSFVPVTTTFPHAPPGDAESDTLDTPVASTIIIDSSHTYPPSTSGSPVASTHLSIPQRSGTSSSALSSGSSWSVNVPHWLKVPRTRSLFGGATDTLPVIPPGGKVKEMYTSTTASAISAGSKLGGGGELAYSILETPDAPLDDDIAEKFRNYFAYDERETLLGHFPGYIYRLLPVYGRLYISLNHFCFKSSGPLTSRTRMALPLRDILSVEKSKPTRFGQHGLTVIIKGHEELFFEFGAEDKRDAFVLLIERQIEDVRRRLEEGDTSIPTPGQRDALVLEELDIHSYSPISEHHPSGPDNLTDSLSAPMFSSSTFLTFKPQKSLHFTFLTIGSRGDVQPYIALAKGLQADGHKVRIATHKEFKEWIEAHDIEYGYVGGDPAELMRICVENGMFTVSFLKEGLQKFRGWLDDLLKTSWEACQGTDVLVESPSAMGGYHIAEALAIPYFRAFTMTWTRTRAYPHAFAVPERKMGGSYNYMSYVMFDQVFWHAISGQINRWRRNILHIESTSIDKMEPHKIPFLYNFSPSVVPPPLDWPEWIRVTGYWFLDDADVSSKKWTPPEAMEKFITSAHSAGKKVVYIGFGSIVVSDPLAMTKCVIEAVVQSGVYAILSKGWSDRLQVKSGDAGEVEEPLPPQIYPINSIPHDWLFQRIDAACHHGGAGTTGASLRAGIPTIIKPFFGDQFFWADRVEALGVGSGIRRLTVDSLTDALRIATTDPKQISRAKALGEQIRKENGVDTAIESIYRDMDYARSLIKRQIALGSEGADTDIENSTVRDKQPSGAEPKSGYSSNGSVHGAPSDWSVISERGDPSRRSSISSTFSGTSDDRPSKRSGIAAAMLSVLPNSLTPGSPRKRTISTHSQS</sequence>
<evidence type="ECO:0000256" key="11">
    <source>
        <dbReference type="ARBA" id="ARBA00049453"/>
    </source>
</evidence>
<dbReference type="PANTHER" id="PTHR48050">
    <property type="entry name" value="STEROL 3-BETA-GLUCOSYLTRANSFERASE"/>
    <property type="match status" value="1"/>
</dbReference>
<dbReference type="CDD" id="cd03784">
    <property type="entry name" value="GT1_Gtf-like"/>
    <property type="match status" value="1"/>
</dbReference>
<feature type="region of interest" description="Disordered" evidence="12">
    <location>
        <begin position="1"/>
        <end position="153"/>
    </location>
</feature>
<dbReference type="Pfam" id="PF06722">
    <property type="entry name" value="EryCIII-like_C"/>
    <property type="match status" value="1"/>
</dbReference>
<evidence type="ECO:0000256" key="3">
    <source>
        <dbReference type="ARBA" id="ARBA00006962"/>
    </source>
</evidence>
<evidence type="ECO:0000313" key="15">
    <source>
        <dbReference type="Proteomes" id="UP001142393"/>
    </source>
</evidence>
<dbReference type="InterPro" id="IPR002213">
    <property type="entry name" value="UDP_glucos_trans"/>
</dbReference>
<dbReference type="InterPro" id="IPR004182">
    <property type="entry name" value="GRAM"/>
</dbReference>
<dbReference type="Gene3D" id="3.40.50.2000">
    <property type="entry name" value="Glycogen Phosphorylase B"/>
    <property type="match status" value="2"/>
</dbReference>
<keyword evidence="15" id="KW-1185">Reference proteome</keyword>